<dbReference type="GO" id="GO:0003700">
    <property type="term" value="F:DNA-binding transcription factor activity"/>
    <property type="evidence" value="ECO:0007669"/>
    <property type="project" value="InterPro"/>
</dbReference>
<dbReference type="PANTHER" id="PTHR46807">
    <property type="entry name" value="TRANSCRIPTION FACTOR PIF3"/>
    <property type="match status" value="1"/>
</dbReference>
<feature type="compositionally biased region" description="Low complexity" evidence="1">
    <location>
        <begin position="372"/>
        <end position="382"/>
    </location>
</feature>
<feature type="region of interest" description="Disordered" evidence="1">
    <location>
        <begin position="226"/>
        <end position="247"/>
    </location>
</feature>
<dbReference type="AlphaFoldDB" id="A0A3S3PPK8"/>
<evidence type="ECO:0000313" key="2">
    <source>
        <dbReference type="EMBL" id="RWR95143.1"/>
    </source>
</evidence>
<dbReference type="STRING" id="337451.A0A3S3PPK8"/>
<dbReference type="InterPro" id="IPR044273">
    <property type="entry name" value="PIF3-like"/>
</dbReference>
<feature type="region of interest" description="Disordered" evidence="1">
    <location>
        <begin position="1"/>
        <end position="26"/>
    </location>
</feature>
<evidence type="ECO:0000256" key="1">
    <source>
        <dbReference type="SAM" id="MobiDB-lite"/>
    </source>
</evidence>
<dbReference type="EMBL" id="QPKB01000011">
    <property type="protein sequence ID" value="RWR95143.1"/>
    <property type="molecule type" value="Genomic_DNA"/>
</dbReference>
<gene>
    <name evidence="2" type="ORF">CKAN_02447100</name>
</gene>
<feature type="compositionally biased region" description="Polar residues" evidence="1">
    <location>
        <begin position="17"/>
        <end position="26"/>
    </location>
</feature>
<dbReference type="PANTHER" id="PTHR46807:SF1">
    <property type="entry name" value="TRANSCRIPTION FACTOR PIF3"/>
    <property type="match status" value="1"/>
</dbReference>
<dbReference type="OrthoDB" id="690068at2759"/>
<keyword evidence="3" id="KW-1185">Reference proteome</keyword>
<organism evidence="2 3">
    <name type="scientific">Cinnamomum micranthum f. kanehirae</name>
    <dbReference type="NCBI Taxonomy" id="337451"/>
    <lineage>
        <taxon>Eukaryota</taxon>
        <taxon>Viridiplantae</taxon>
        <taxon>Streptophyta</taxon>
        <taxon>Embryophyta</taxon>
        <taxon>Tracheophyta</taxon>
        <taxon>Spermatophyta</taxon>
        <taxon>Magnoliopsida</taxon>
        <taxon>Magnoliidae</taxon>
        <taxon>Laurales</taxon>
        <taxon>Lauraceae</taxon>
        <taxon>Cinnamomum</taxon>
    </lineage>
</organism>
<sequence length="472" mass="51248">MPNPEVHQKAKEKIESTQKQMTNCSPSLAFMPDDEFVELLWENGEIVMKGQSNRAKKCSLSSFFSSDAPKVQEKDEGDAVIPKTGRYSNLSAVMNDFSPPELVQDDEMVPWLNDPVHDSLQSDYFAEFFTELTGTNLNSLSGQSNAIVTDSSNNSQVGIDGNVVSAHSSRIQEHRNPSEVVVGVSEPTRIGSIQSSSAKQGQTSVSNLRPRVSEFITNNNSINRESVPSNLIPSPVSATGVPNTVTQKNDLSSIRPQEPIENRVLMNFSHFLRPAGLVKPNMQGISTASASFSSADRLKRNEEVSVSGSNFIEPSPVVSTNGSEGFVGFQNLPASVSAKVDSNPCQEPPQELISVENSEATYQEDASRSNDDNNNNNNNSSRGDALHQSLSFAMSVAARRSESEKVLEPVLASSSMCSGNSAGGVSNDLRHAMKRKAGELEELEYQSEVCKFFFTLIHNSCSCDPNLVGTRL</sequence>
<feature type="compositionally biased region" description="Basic and acidic residues" evidence="1">
    <location>
        <begin position="1"/>
        <end position="16"/>
    </location>
</feature>
<feature type="region of interest" description="Disordered" evidence="1">
    <location>
        <begin position="360"/>
        <end position="384"/>
    </location>
</feature>
<protein>
    <submittedName>
        <fullName evidence="2">Transcription factor PIF3 isoform X1</fullName>
    </submittedName>
</protein>
<dbReference type="Proteomes" id="UP000283530">
    <property type="component" value="Unassembled WGS sequence"/>
</dbReference>
<evidence type="ECO:0000313" key="3">
    <source>
        <dbReference type="Proteomes" id="UP000283530"/>
    </source>
</evidence>
<reference evidence="2 3" key="1">
    <citation type="journal article" date="2019" name="Nat. Plants">
        <title>Stout camphor tree genome fills gaps in understanding of flowering plant genome evolution.</title>
        <authorList>
            <person name="Chaw S.M."/>
            <person name="Liu Y.C."/>
            <person name="Wu Y.W."/>
            <person name="Wang H.Y."/>
            <person name="Lin C.I."/>
            <person name="Wu C.S."/>
            <person name="Ke H.M."/>
            <person name="Chang L.Y."/>
            <person name="Hsu C.Y."/>
            <person name="Yang H.T."/>
            <person name="Sudianto E."/>
            <person name="Hsu M.H."/>
            <person name="Wu K.P."/>
            <person name="Wang L.N."/>
            <person name="Leebens-Mack J.H."/>
            <person name="Tsai I.J."/>
        </authorList>
    </citation>
    <scope>NUCLEOTIDE SEQUENCE [LARGE SCALE GENOMIC DNA]</scope>
    <source>
        <strain evidence="3">cv. Chaw 1501</strain>
        <tissue evidence="2">Young leaves</tissue>
    </source>
</reference>
<proteinExistence type="predicted"/>
<accession>A0A3S3PPK8</accession>
<comment type="caution">
    <text evidence="2">The sequence shown here is derived from an EMBL/GenBank/DDBJ whole genome shotgun (WGS) entry which is preliminary data.</text>
</comment>
<name>A0A3S3PPK8_9MAGN</name>